<dbReference type="InterPro" id="IPR001128">
    <property type="entry name" value="Cyt_P450"/>
</dbReference>
<dbReference type="GO" id="GO:0005506">
    <property type="term" value="F:iron ion binding"/>
    <property type="evidence" value="ECO:0007669"/>
    <property type="project" value="InterPro"/>
</dbReference>
<dbReference type="PANTHER" id="PTHR24291">
    <property type="entry name" value="CYTOCHROME P450 FAMILY 4"/>
    <property type="match status" value="1"/>
</dbReference>
<evidence type="ECO:0008006" key="9">
    <source>
        <dbReference type="Google" id="ProtNLM"/>
    </source>
</evidence>
<evidence type="ECO:0000256" key="4">
    <source>
        <dbReference type="ARBA" id="ARBA00022723"/>
    </source>
</evidence>
<comment type="similarity">
    <text evidence="2">Belongs to the cytochrome P450 family.</text>
</comment>
<dbReference type="InterPro" id="IPR036396">
    <property type="entry name" value="Cyt_P450_sf"/>
</dbReference>
<keyword evidence="3" id="KW-0349">Heme</keyword>
<dbReference type="PANTHER" id="PTHR24291:SF201">
    <property type="entry name" value="CYTOCHROME P450, FAMILY 4, SUBFAMILY B, POLYPEPTIDE 7"/>
    <property type="match status" value="1"/>
</dbReference>
<dbReference type="Pfam" id="PF00067">
    <property type="entry name" value="p450"/>
    <property type="match status" value="1"/>
</dbReference>
<dbReference type="Gene3D" id="1.10.630.10">
    <property type="entry name" value="Cytochrome P450"/>
    <property type="match status" value="1"/>
</dbReference>
<reference evidence="8" key="1">
    <citation type="submission" date="2015-11" db="EMBL/GenBank/DDBJ databases">
        <title>De novo transcriptome assembly of four potential Pierce s Disease insect vectors from Arizona vineyards.</title>
        <authorList>
            <person name="Tassone E.E."/>
        </authorList>
    </citation>
    <scope>NUCLEOTIDE SEQUENCE</scope>
</reference>
<keyword evidence="6" id="KW-0408">Iron</keyword>
<dbReference type="GO" id="GO:0016705">
    <property type="term" value="F:oxidoreductase activity, acting on paired donors, with incorporation or reduction of molecular oxygen"/>
    <property type="evidence" value="ECO:0007669"/>
    <property type="project" value="InterPro"/>
</dbReference>
<dbReference type="GO" id="GO:0004497">
    <property type="term" value="F:monooxygenase activity"/>
    <property type="evidence" value="ECO:0007669"/>
    <property type="project" value="UniProtKB-KW"/>
</dbReference>
<accession>A0A1B6GD07</accession>
<evidence type="ECO:0000256" key="7">
    <source>
        <dbReference type="ARBA" id="ARBA00023033"/>
    </source>
</evidence>
<evidence type="ECO:0000256" key="1">
    <source>
        <dbReference type="ARBA" id="ARBA00001971"/>
    </source>
</evidence>
<sequence>LLLLLSLYFILLVLLYLQFRWRHRHILALANKLPCPPAWPLIGNALFFRDYSSATRNLLRFFQVYKTPFCIWVGPEPIFVISDPSDVQIILNSSATLEKDLTSYKFMRMFGGNGLITAPVSVWKKSRRLINPVFHPTNLENFLPVFNVLSRDLVREIDVKGDIFDPSGLFFNATINAVSRTAVTKRPISKPMTETIQKIMHNIGDLVHESVYKPWLHIDWISKRLGNKLKDTHQLYF</sequence>
<name>A0A1B6GD07_9HEMI</name>
<evidence type="ECO:0000256" key="6">
    <source>
        <dbReference type="ARBA" id="ARBA00023004"/>
    </source>
</evidence>
<keyword evidence="7" id="KW-0503">Monooxygenase</keyword>
<evidence type="ECO:0000256" key="3">
    <source>
        <dbReference type="ARBA" id="ARBA00022617"/>
    </source>
</evidence>
<evidence type="ECO:0000256" key="2">
    <source>
        <dbReference type="ARBA" id="ARBA00010617"/>
    </source>
</evidence>
<feature type="non-terminal residue" evidence="8">
    <location>
        <position position="1"/>
    </location>
</feature>
<protein>
    <recommendedName>
        <fullName evidence="9">Cytochrome P450</fullName>
    </recommendedName>
</protein>
<dbReference type="AlphaFoldDB" id="A0A1B6GD07"/>
<dbReference type="EMBL" id="GECZ01009463">
    <property type="protein sequence ID" value="JAS60306.1"/>
    <property type="molecule type" value="Transcribed_RNA"/>
</dbReference>
<gene>
    <name evidence="8" type="ORF">g.3365</name>
</gene>
<dbReference type="SUPFAM" id="SSF48264">
    <property type="entry name" value="Cytochrome P450"/>
    <property type="match status" value="1"/>
</dbReference>
<comment type="cofactor">
    <cofactor evidence="1">
        <name>heme</name>
        <dbReference type="ChEBI" id="CHEBI:30413"/>
    </cofactor>
</comment>
<organism evidence="8">
    <name type="scientific">Cuerna arida</name>
    <dbReference type="NCBI Taxonomy" id="1464854"/>
    <lineage>
        <taxon>Eukaryota</taxon>
        <taxon>Metazoa</taxon>
        <taxon>Ecdysozoa</taxon>
        <taxon>Arthropoda</taxon>
        <taxon>Hexapoda</taxon>
        <taxon>Insecta</taxon>
        <taxon>Pterygota</taxon>
        <taxon>Neoptera</taxon>
        <taxon>Paraneoptera</taxon>
        <taxon>Hemiptera</taxon>
        <taxon>Auchenorrhyncha</taxon>
        <taxon>Membracoidea</taxon>
        <taxon>Cicadellidae</taxon>
        <taxon>Cicadellinae</taxon>
        <taxon>Proconiini</taxon>
        <taxon>Cuerna</taxon>
    </lineage>
</organism>
<dbReference type="InterPro" id="IPR050196">
    <property type="entry name" value="Cytochrome_P450_Monoox"/>
</dbReference>
<proteinExistence type="inferred from homology"/>
<evidence type="ECO:0000313" key="8">
    <source>
        <dbReference type="EMBL" id="JAS60306.1"/>
    </source>
</evidence>
<feature type="non-terminal residue" evidence="8">
    <location>
        <position position="237"/>
    </location>
</feature>
<keyword evidence="4" id="KW-0479">Metal-binding</keyword>
<evidence type="ECO:0000256" key="5">
    <source>
        <dbReference type="ARBA" id="ARBA00023002"/>
    </source>
</evidence>
<dbReference type="GO" id="GO:0020037">
    <property type="term" value="F:heme binding"/>
    <property type="evidence" value="ECO:0007669"/>
    <property type="project" value="InterPro"/>
</dbReference>
<keyword evidence="5" id="KW-0560">Oxidoreductase</keyword>